<proteinExistence type="predicted"/>
<feature type="transmembrane region" description="Helical" evidence="1">
    <location>
        <begin position="155"/>
        <end position="174"/>
    </location>
</feature>
<feature type="transmembrane region" description="Helical" evidence="1">
    <location>
        <begin position="299"/>
        <end position="318"/>
    </location>
</feature>
<evidence type="ECO:0008006" key="4">
    <source>
        <dbReference type="Google" id="ProtNLM"/>
    </source>
</evidence>
<protein>
    <recommendedName>
        <fullName evidence="4">4-amino-4-deoxy-L-arabinose transferase</fullName>
    </recommendedName>
</protein>
<dbReference type="AlphaFoldDB" id="A0A1H3IX68"/>
<keyword evidence="3" id="KW-1185">Reference proteome</keyword>
<feature type="transmembrane region" description="Helical" evidence="1">
    <location>
        <begin position="129"/>
        <end position="149"/>
    </location>
</feature>
<feature type="transmembrane region" description="Helical" evidence="1">
    <location>
        <begin position="195"/>
        <end position="226"/>
    </location>
</feature>
<name>A0A1H3IX68_9BACT</name>
<dbReference type="EMBL" id="FNOV01000007">
    <property type="protein sequence ID" value="SDY31889.1"/>
    <property type="molecule type" value="Genomic_DNA"/>
</dbReference>
<organism evidence="2 3">
    <name type="scientific">Hymenobacter psychrophilus</name>
    <dbReference type="NCBI Taxonomy" id="651662"/>
    <lineage>
        <taxon>Bacteria</taxon>
        <taxon>Pseudomonadati</taxon>
        <taxon>Bacteroidota</taxon>
        <taxon>Cytophagia</taxon>
        <taxon>Cytophagales</taxon>
        <taxon>Hymenobacteraceae</taxon>
        <taxon>Hymenobacter</taxon>
    </lineage>
</organism>
<feature type="transmembrane region" description="Helical" evidence="1">
    <location>
        <begin position="330"/>
        <end position="350"/>
    </location>
</feature>
<feature type="transmembrane region" description="Helical" evidence="1">
    <location>
        <begin position="246"/>
        <end position="265"/>
    </location>
</feature>
<dbReference type="RefSeq" id="WP_092740413.1">
    <property type="nucleotide sequence ID" value="NZ_FNOV01000007.1"/>
</dbReference>
<evidence type="ECO:0000256" key="1">
    <source>
        <dbReference type="SAM" id="Phobius"/>
    </source>
</evidence>
<dbReference type="OrthoDB" id="870007at2"/>
<keyword evidence="1" id="KW-1133">Transmembrane helix</keyword>
<keyword evidence="1" id="KW-0472">Membrane</keyword>
<keyword evidence="1" id="KW-0812">Transmembrane</keyword>
<sequence>MKTRYLLPLLLLFVALDLGYTGWQNYRMPLDGDLAYIVLPAPDCRPVLSDPFGWAALTRHELYTAPNRFFAHAAMVVYFKTVPFGLQKFLLPITSVYVACGLFSAAVQALVLYVLALYASGRARPGRRFWLTVAVLVPLFQSAGYHNQMGIIDNAITYTFFYAFPLALLGLFYWPFYRAAQDGEAFRPRWWQVGLLAGLAVVLSFNGPIIPGVVAVLQTGICLHWLGRQWRATGGSWRAVAQRVPWAAFGLLLLLGALCLYSLYIGQFELESRDITIPLAERYRRLPTGLNETFFRRPALAILLGVVLLNTLLIGRLLPATPESRRLRQLLGWLALFAVAYMLLLPLGGYRAYRPDIIRRDSIMPVLLGLMALYGATTYYLAAHLPGRRRLGFLGWVAALSVFYTVSDNTWRYPTNACQREALETLAHATTPTVALPQTCPVLAWAPIPTYAESDIQAQLLAYWNITRGKRQLQQPTE</sequence>
<evidence type="ECO:0000313" key="2">
    <source>
        <dbReference type="EMBL" id="SDY31889.1"/>
    </source>
</evidence>
<feature type="transmembrane region" description="Helical" evidence="1">
    <location>
        <begin position="89"/>
        <end position="117"/>
    </location>
</feature>
<gene>
    <name evidence="2" type="ORF">SAMN04488069_107178</name>
</gene>
<dbReference type="Proteomes" id="UP000199249">
    <property type="component" value="Unassembled WGS sequence"/>
</dbReference>
<accession>A0A1H3IX68</accession>
<feature type="transmembrane region" description="Helical" evidence="1">
    <location>
        <begin position="362"/>
        <end position="381"/>
    </location>
</feature>
<dbReference type="STRING" id="651662.SAMN04488069_107178"/>
<reference evidence="3" key="1">
    <citation type="submission" date="2016-10" db="EMBL/GenBank/DDBJ databases">
        <authorList>
            <person name="Varghese N."/>
            <person name="Submissions S."/>
        </authorList>
    </citation>
    <scope>NUCLEOTIDE SEQUENCE [LARGE SCALE GENOMIC DNA]</scope>
    <source>
        <strain evidence="3">CGMCC 1.8975</strain>
    </source>
</reference>
<evidence type="ECO:0000313" key="3">
    <source>
        <dbReference type="Proteomes" id="UP000199249"/>
    </source>
</evidence>